<keyword evidence="5" id="KW-1133">Transmembrane helix</keyword>
<dbReference type="Pfam" id="PF00400">
    <property type="entry name" value="WD40"/>
    <property type="match status" value="3"/>
</dbReference>
<dbReference type="PROSITE" id="PS50294">
    <property type="entry name" value="WD_REPEATS_REGION"/>
    <property type="match status" value="1"/>
</dbReference>
<dbReference type="STRING" id="3068.D8TI98"/>
<dbReference type="OrthoDB" id="408728at2759"/>
<evidence type="ECO:0000256" key="5">
    <source>
        <dbReference type="SAM" id="Phobius"/>
    </source>
</evidence>
<keyword evidence="2" id="KW-0677">Repeat</keyword>
<dbReference type="SMART" id="SM00320">
    <property type="entry name" value="WD40"/>
    <property type="match status" value="4"/>
</dbReference>
<evidence type="ECO:0000256" key="2">
    <source>
        <dbReference type="ARBA" id="ARBA00022737"/>
    </source>
</evidence>
<gene>
    <name evidence="6" type="ORF">VOLCADRAFT_86245</name>
</gene>
<dbReference type="PANTHER" id="PTHR14221">
    <property type="entry name" value="WD REPEAT DOMAIN 44"/>
    <property type="match status" value="1"/>
</dbReference>
<organism evidence="7">
    <name type="scientific">Volvox carteri f. nagariensis</name>
    <dbReference type="NCBI Taxonomy" id="3068"/>
    <lineage>
        <taxon>Eukaryota</taxon>
        <taxon>Viridiplantae</taxon>
        <taxon>Chlorophyta</taxon>
        <taxon>core chlorophytes</taxon>
        <taxon>Chlorophyceae</taxon>
        <taxon>CS clade</taxon>
        <taxon>Chlamydomonadales</taxon>
        <taxon>Volvocaceae</taxon>
        <taxon>Volvox</taxon>
    </lineage>
</organism>
<dbReference type="SUPFAM" id="SSF50978">
    <property type="entry name" value="WD40 repeat-like"/>
    <property type="match status" value="1"/>
</dbReference>
<dbReference type="AlphaFoldDB" id="D8TI98"/>
<dbReference type="eggNOG" id="KOG0283">
    <property type="taxonomic scope" value="Eukaryota"/>
</dbReference>
<dbReference type="InterPro" id="IPR036322">
    <property type="entry name" value="WD40_repeat_dom_sf"/>
</dbReference>
<feature type="repeat" description="WD" evidence="3">
    <location>
        <begin position="315"/>
        <end position="348"/>
    </location>
</feature>
<dbReference type="GeneID" id="9625543"/>
<dbReference type="RefSeq" id="XP_002946210.1">
    <property type="nucleotide sequence ID" value="XM_002946164.1"/>
</dbReference>
<dbReference type="InParanoid" id="D8TI98"/>
<feature type="region of interest" description="Disordered" evidence="4">
    <location>
        <begin position="131"/>
        <end position="225"/>
    </location>
</feature>
<keyword evidence="7" id="KW-1185">Reference proteome</keyword>
<feature type="compositionally biased region" description="Low complexity" evidence="4">
    <location>
        <begin position="191"/>
        <end position="225"/>
    </location>
</feature>
<keyword evidence="5" id="KW-0472">Membrane</keyword>
<protein>
    <submittedName>
        <fullName evidence="6">Uncharacterized protein</fullName>
    </submittedName>
</protein>
<dbReference type="InterPro" id="IPR015943">
    <property type="entry name" value="WD40/YVTN_repeat-like_dom_sf"/>
</dbReference>
<dbReference type="Proteomes" id="UP000001058">
    <property type="component" value="Unassembled WGS sequence"/>
</dbReference>
<dbReference type="InterPro" id="IPR001680">
    <property type="entry name" value="WD40_rpt"/>
</dbReference>
<dbReference type="EMBL" id="GL378323">
    <property type="protein sequence ID" value="EFJ53205.1"/>
    <property type="molecule type" value="Genomic_DNA"/>
</dbReference>
<dbReference type="PROSITE" id="PS50082">
    <property type="entry name" value="WD_REPEATS_2"/>
    <property type="match status" value="1"/>
</dbReference>
<reference evidence="6 7" key="1">
    <citation type="journal article" date="2010" name="Science">
        <title>Genomic analysis of organismal complexity in the multicellular green alga Volvox carteri.</title>
        <authorList>
            <person name="Prochnik S.E."/>
            <person name="Umen J."/>
            <person name="Nedelcu A.M."/>
            <person name="Hallmann A."/>
            <person name="Miller S.M."/>
            <person name="Nishii I."/>
            <person name="Ferris P."/>
            <person name="Kuo A."/>
            <person name="Mitros T."/>
            <person name="Fritz-Laylin L.K."/>
            <person name="Hellsten U."/>
            <person name="Chapman J."/>
            <person name="Simakov O."/>
            <person name="Rensing S.A."/>
            <person name="Terry A."/>
            <person name="Pangilinan J."/>
            <person name="Kapitonov V."/>
            <person name="Jurka J."/>
            <person name="Salamov A."/>
            <person name="Shapiro H."/>
            <person name="Schmutz J."/>
            <person name="Grimwood J."/>
            <person name="Lindquist E."/>
            <person name="Lucas S."/>
            <person name="Grigoriev I.V."/>
            <person name="Schmitt R."/>
            <person name="Kirk D."/>
            <person name="Rokhsar D.S."/>
        </authorList>
    </citation>
    <scope>NUCLEOTIDE SEQUENCE [LARGE SCALE GENOMIC DNA]</scope>
    <source>
        <strain evidence="7">f. Nagariensis / Eve</strain>
    </source>
</reference>
<name>D8TI98_VOLCA</name>
<dbReference type="InterPro" id="IPR040324">
    <property type="entry name" value="WDR44/Dgr2"/>
</dbReference>
<evidence type="ECO:0000313" key="7">
    <source>
        <dbReference type="Proteomes" id="UP000001058"/>
    </source>
</evidence>
<dbReference type="KEGG" id="vcn:VOLCADRAFT_86245"/>
<dbReference type="PANTHER" id="PTHR14221:SF0">
    <property type="entry name" value="WD REPEAT-CONTAINING PROTEIN 44"/>
    <property type="match status" value="1"/>
</dbReference>
<evidence type="ECO:0000313" key="6">
    <source>
        <dbReference type="EMBL" id="EFJ53205.1"/>
    </source>
</evidence>
<proteinExistence type="predicted"/>
<dbReference type="Gene3D" id="2.130.10.10">
    <property type="entry name" value="YVTN repeat-like/Quinoprotein amine dehydrogenase"/>
    <property type="match status" value="1"/>
</dbReference>
<evidence type="ECO:0000256" key="4">
    <source>
        <dbReference type="SAM" id="MobiDB-lite"/>
    </source>
</evidence>
<sequence length="676" mass="69767">MRIKNLDTGEEFDLEEYDNREPSVSGHHNNYGEADHMGALDDDDVPGQLVRGIGAKKKAWLKSTKKLKTCGVRDVDRVQLCTQRSTCKLVESVTVGAGWCGCGVAASTCVLQGSALAGGLEGVVGDDDALYGGRRRSSDDGSVASTSASSPIHGVQKKRSPGEALDMSAPGSNGGGDGKVGPKVGGGGGAAATTTAFDTLSLPRDPSCSASSSRGDAASRPSSTTAVDANPAAAAAAAPLVTSVTALSTIALAEGGGQHQRSEDMRIPLLEEDQAGPSSRAVPTAKSWLNQPARVAGGRRSAGRQLQQVRMIQELLGHDGPVWAVKFSADARLLATAGRDGVLRVWSVYWYSPGSCCFHPSDPRCIVTGCADGKIRVWSVPDAAVVAYATVPQDLITRVVFSADGSRVVAGTLRGKARHYEFSSGGLDYLTQLDVKNPHGSGRKVTGLVQVPYTYGNDQLYVITSADSRIRLYVGYTQVKERKFKGHRHSNTQIAASLSPSCQHLICGSDDGWVYVWETGLPPPPPPLPGPTMVGALSGPTATATGGTATGATTSLGSAGLVAGRGRAGFGAGPGPGGKDVAAAVRGAGKVKEGVYEAFQTPEQTTTVALLAPNVCRLGRGLERLGRGPAAATGGGPASLLNSSVAQLPLLGALFVVVGFSGKIYVYENLPMQGMM</sequence>
<keyword evidence="5" id="KW-0812">Transmembrane</keyword>
<keyword evidence="1 3" id="KW-0853">WD repeat</keyword>
<feature type="transmembrane region" description="Helical" evidence="5">
    <location>
        <begin position="648"/>
        <end position="666"/>
    </location>
</feature>
<evidence type="ECO:0000256" key="3">
    <source>
        <dbReference type="PROSITE-ProRule" id="PRU00221"/>
    </source>
</evidence>
<evidence type="ECO:0000256" key="1">
    <source>
        <dbReference type="ARBA" id="ARBA00022574"/>
    </source>
</evidence>
<accession>D8TI98</accession>
<feature type="compositionally biased region" description="Gly residues" evidence="4">
    <location>
        <begin position="172"/>
        <end position="190"/>
    </location>
</feature>